<name>A0A2R8FD12_9VIRU</name>
<keyword evidence="1" id="KW-1133">Transmembrane helix</keyword>
<gene>
    <name evidence="2" type="ORF">BRZCDTV_43</name>
</gene>
<feature type="transmembrane region" description="Helical" evidence="1">
    <location>
        <begin position="52"/>
        <end position="72"/>
    </location>
</feature>
<keyword evidence="1" id="KW-0472">Membrane</keyword>
<dbReference type="Proteomes" id="UP000273054">
    <property type="component" value="Segment"/>
</dbReference>
<evidence type="ECO:0000313" key="3">
    <source>
        <dbReference type="Proteomes" id="UP000273054"/>
    </source>
</evidence>
<sequence>MDENTQAYAISVLLVGLITFIIVWLYFYFGRNSMLSYQEGDVKIYLPLGSSFSWQVALFTAIVAAFAAAVAFF</sequence>
<reference evidence="2" key="1">
    <citation type="submission" date="2018-03" db="EMBL/GenBank/DDBJ databases">
        <authorList>
            <consortium name="Urmite Genomes"/>
        </authorList>
    </citation>
    <scope>NUCLEOTIDE SEQUENCE [LARGE SCALE GENOMIC DNA]</scope>
    <source>
        <strain evidence="2">IHUMI-27.7</strain>
    </source>
</reference>
<evidence type="ECO:0000313" key="2">
    <source>
        <dbReference type="EMBL" id="SPN78875.1"/>
    </source>
</evidence>
<feature type="transmembrane region" description="Helical" evidence="1">
    <location>
        <begin position="7"/>
        <end position="29"/>
    </location>
</feature>
<evidence type="ECO:0000256" key="1">
    <source>
        <dbReference type="SAM" id="Phobius"/>
    </source>
</evidence>
<proteinExistence type="predicted"/>
<keyword evidence="1 2" id="KW-0812">Transmembrane</keyword>
<protein>
    <submittedName>
        <fullName evidence="2">Transmembrane domain-containing protein</fullName>
    </submittedName>
</protein>
<organism evidence="2">
    <name type="scientific">Brazilian cedratvirus IHUMI</name>
    <dbReference type="NCBI Taxonomy" id="2126980"/>
    <lineage>
        <taxon>Viruses</taxon>
        <taxon>Pithoviruses</taxon>
        <taxon>Orthocedratvirinae</taxon>
        <taxon>Alphacedratvirus</taxon>
        <taxon>Alphacedratvirus brasiliense</taxon>
    </lineage>
</organism>
<keyword evidence="3" id="KW-1185">Reference proteome</keyword>
<accession>A0A2R8FD12</accession>
<dbReference type="EMBL" id="LT994651">
    <property type="protein sequence ID" value="SPN78875.1"/>
    <property type="molecule type" value="Genomic_DNA"/>
</dbReference>